<evidence type="ECO:0000313" key="3">
    <source>
        <dbReference type="Proteomes" id="UP001218021"/>
    </source>
</evidence>
<dbReference type="AlphaFoldDB" id="A0AAJ1HNE3"/>
<reference evidence="2" key="1">
    <citation type="submission" date="2023-01" db="EMBL/GenBank/DDBJ databases">
        <title>Genome analysis of 13 Lactobacillus isolated from gut of wild boar.</title>
        <authorList>
            <person name="Papp P."/>
            <person name="Libisch B."/>
            <person name="Nagy T."/>
            <person name="Olasz F."/>
        </authorList>
    </citation>
    <scope>NUCLEOTIDE SEQUENCE</scope>
    <source>
        <strain evidence="2">F108</strain>
    </source>
</reference>
<comment type="caution">
    <text evidence="2">The sequence shown here is derived from an EMBL/GenBank/DDBJ whole genome shotgun (WGS) entry which is preliminary data.</text>
</comment>
<accession>A0AAJ1HNE3</accession>
<dbReference type="Pfam" id="PF10651">
    <property type="entry name" value="BppU_N"/>
    <property type="match status" value="1"/>
</dbReference>
<dbReference type="CDD" id="cd19958">
    <property type="entry name" value="pyocin_knob"/>
    <property type="match status" value="1"/>
</dbReference>
<dbReference type="Gene3D" id="2.60.40.3350">
    <property type="match status" value="1"/>
</dbReference>
<organism evidence="2 3">
    <name type="scientific">Limosilactobacillus mucosae</name>
    <name type="common">Lactobacillus mucosae</name>
    <dbReference type="NCBI Taxonomy" id="97478"/>
    <lineage>
        <taxon>Bacteria</taxon>
        <taxon>Bacillati</taxon>
        <taxon>Bacillota</taxon>
        <taxon>Bacilli</taxon>
        <taxon>Lactobacillales</taxon>
        <taxon>Lactobacillaceae</taxon>
        <taxon>Limosilactobacillus</taxon>
    </lineage>
</organism>
<dbReference type="InterPro" id="IPR018913">
    <property type="entry name" value="BppU_N"/>
</dbReference>
<proteinExistence type="predicted"/>
<gene>
    <name evidence="2" type="ORF">PO158_05015</name>
</gene>
<dbReference type="Proteomes" id="UP001218021">
    <property type="component" value="Unassembled WGS sequence"/>
</dbReference>
<protein>
    <submittedName>
        <fullName evidence="2">BppU family phage baseplate upper protein</fullName>
    </submittedName>
</protein>
<evidence type="ECO:0000313" key="2">
    <source>
        <dbReference type="EMBL" id="MDC2827648.1"/>
    </source>
</evidence>
<dbReference type="EMBL" id="JAQOND010000019">
    <property type="protein sequence ID" value="MDC2827648.1"/>
    <property type="molecule type" value="Genomic_DNA"/>
</dbReference>
<name>A0AAJ1HNE3_LIMMU</name>
<sequence length="288" mass="31605">MADTNTRVVLDLVRDAQSNYGSIVDLTPYFQGRIGDSQAPMPLALKMDGRPFDMTGYGFQVEATDSQGKAFVMSNCAKEAAQSDRFKRGFFTVIWAAEMFQNPGTMKGAFVVTKPETGEKISTLDFNLNVLDQAVSLNTLHDSYSNRLEDIINDLKSKADEMVNGTSIATLTAQLKSAQSALETATSLINTKGIPTTVDMQNYVKSYMVAQNTGNDLNTLTTPGMNYYVTTTSAGNLPNGKLGLLSIHGNASHLLQVFTDADQNAFVRGYENNAWSKWRQVTFWPKEA</sequence>
<dbReference type="RefSeq" id="WP_272207841.1">
    <property type="nucleotide sequence ID" value="NZ_JAQONC010000019.1"/>
</dbReference>
<feature type="domain" description="BppU N-terminal" evidence="1">
    <location>
        <begin position="43"/>
        <end position="156"/>
    </location>
</feature>
<evidence type="ECO:0000259" key="1">
    <source>
        <dbReference type="Pfam" id="PF10651"/>
    </source>
</evidence>